<name>A0A9X6XW14_BACCE</name>
<protein>
    <submittedName>
        <fullName evidence="1">Uncharacterized protein</fullName>
    </submittedName>
</protein>
<accession>A0A9X6XW14</accession>
<dbReference type="Proteomes" id="UP000219922">
    <property type="component" value="Unassembled WGS sequence"/>
</dbReference>
<dbReference type="RefSeq" id="WP_098006117.1">
    <property type="nucleotide sequence ID" value="NZ_NVMX01000056.1"/>
</dbReference>
<proteinExistence type="predicted"/>
<evidence type="ECO:0000313" key="1">
    <source>
        <dbReference type="EMBL" id="PDZ95450.1"/>
    </source>
</evidence>
<dbReference type="AlphaFoldDB" id="A0A9X6XW14"/>
<organism evidence="1 2">
    <name type="scientific">Bacillus cereus</name>
    <dbReference type="NCBI Taxonomy" id="1396"/>
    <lineage>
        <taxon>Bacteria</taxon>
        <taxon>Bacillati</taxon>
        <taxon>Bacillota</taxon>
        <taxon>Bacilli</taxon>
        <taxon>Bacillales</taxon>
        <taxon>Bacillaceae</taxon>
        <taxon>Bacillus</taxon>
        <taxon>Bacillus cereus group</taxon>
    </lineage>
</organism>
<evidence type="ECO:0000313" key="2">
    <source>
        <dbReference type="Proteomes" id="UP000219922"/>
    </source>
</evidence>
<reference evidence="1 2" key="1">
    <citation type="submission" date="2017-09" db="EMBL/GenBank/DDBJ databases">
        <title>Large-scale bioinformatics analysis of Bacillus genomes uncovers conserved roles of natural products in bacterial physiology.</title>
        <authorList>
            <consortium name="Agbiome Team Llc"/>
            <person name="Bleich R.M."/>
            <person name="Grubbs K.J."/>
            <person name="Santa Maria K.C."/>
            <person name="Allen S.E."/>
            <person name="Farag S."/>
            <person name="Shank E.A."/>
            <person name="Bowers A."/>
        </authorList>
    </citation>
    <scope>NUCLEOTIDE SEQUENCE [LARGE SCALE GENOMIC DNA]</scope>
    <source>
        <strain evidence="1 2">AFS092789</strain>
    </source>
</reference>
<dbReference type="EMBL" id="NVMX01000056">
    <property type="protein sequence ID" value="PDZ95450.1"/>
    <property type="molecule type" value="Genomic_DNA"/>
</dbReference>
<sequence length="382" mass="44960">MYTKTSKANAPNSVFNTKLMKTALTGLRKQLKEKNMSLRTGLYFDETKYTFLNKELQEFIIKSTDEDVSYHVTIDFLSNHLIQIITSEIPFLDDFIQYAKQLANELGYQAIVIRNQIPVPLECAEQLNVPLFPVNSLNRYKTTDLFGYLEENHPYYVVELEKGCVHQKIQTYSTVVDILEKKQSEIKRFSFIEGYSTYNQLGFNFHHAGYEGKLNVIYEPNGIFVKEKELEFKQQLYSNDQLLQIIDELLELCETTMRLKVLVKPSRKYFDKIFFRTADFPHPLIGDMFTLLEEEFELEEIEEMSVDVKGFLPITGYQERVLFFELFGFYFVIHNDTNNVKKYKTKKEAIFEFTSICNHIEEERHQAELKKIQEIANLIDTL</sequence>
<gene>
    <name evidence="1" type="ORF">CON36_28270</name>
</gene>
<comment type="caution">
    <text evidence="1">The sequence shown here is derived from an EMBL/GenBank/DDBJ whole genome shotgun (WGS) entry which is preliminary data.</text>
</comment>